<dbReference type="Pfam" id="PF01541">
    <property type="entry name" value="GIY-YIG"/>
    <property type="match status" value="1"/>
</dbReference>
<evidence type="ECO:0000313" key="3">
    <source>
        <dbReference type="EMBL" id="QEK53366.1"/>
    </source>
</evidence>
<dbReference type="InterPro" id="IPR035901">
    <property type="entry name" value="GIY-YIG_endonuc_sf"/>
</dbReference>
<sequence length="80" mass="9776">MFYSYILKSFKDNRYYYGSTINLSNRLIKHNKGDVKSTKNRRPLELHFFEVHNTRSEAFKREMFYKSIEGYHYLKQNGII</sequence>
<dbReference type="AlphaFoldDB" id="A0A5C0VLP0"/>
<evidence type="ECO:0000256" key="1">
    <source>
        <dbReference type="ARBA" id="ARBA00007435"/>
    </source>
</evidence>
<protein>
    <submittedName>
        <fullName evidence="3">Nuclease</fullName>
    </submittedName>
</protein>
<comment type="similarity">
    <text evidence="1">Belongs to the UPF0213 family.</text>
</comment>
<dbReference type="PANTHER" id="PTHR34477:SF1">
    <property type="entry name" value="UPF0213 PROTEIN YHBQ"/>
    <property type="match status" value="1"/>
</dbReference>
<dbReference type="PROSITE" id="PS50164">
    <property type="entry name" value="GIY_YIG"/>
    <property type="match status" value="1"/>
</dbReference>
<gene>
    <name evidence="3" type="ORF">FYC62_16625</name>
</gene>
<dbReference type="PANTHER" id="PTHR34477">
    <property type="entry name" value="UPF0213 PROTEIN YHBQ"/>
    <property type="match status" value="1"/>
</dbReference>
<evidence type="ECO:0000313" key="4">
    <source>
        <dbReference type="Proteomes" id="UP000323653"/>
    </source>
</evidence>
<name>A0A5C0VLP0_9SPHI</name>
<dbReference type="KEGG" id="pej:FYC62_16625"/>
<proteinExistence type="inferred from homology"/>
<evidence type="ECO:0000259" key="2">
    <source>
        <dbReference type="PROSITE" id="PS50164"/>
    </source>
</evidence>
<dbReference type="Proteomes" id="UP000323653">
    <property type="component" value="Chromosome"/>
</dbReference>
<dbReference type="InterPro" id="IPR050190">
    <property type="entry name" value="UPF0213_domain"/>
</dbReference>
<dbReference type="InterPro" id="IPR000305">
    <property type="entry name" value="GIY-YIG_endonuc"/>
</dbReference>
<dbReference type="EMBL" id="CP043329">
    <property type="protein sequence ID" value="QEK53366.1"/>
    <property type="molecule type" value="Genomic_DNA"/>
</dbReference>
<keyword evidence="4" id="KW-1185">Reference proteome</keyword>
<organism evidence="3 4">
    <name type="scientific">Pedobacter aquae</name>
    <dbReference type="NCBI Taxonomy" id="2605747"/>
    <lineage>
        <taxon>Bacteria</taxon>
        <taxon>Pseudomonadati</taxon>
        <taxon>Bacteroidota</taxon>
        <taxon>Sphingobacteriia</taxon>
        <taxon>Sphingobacteriales</taxon>
        <taxon>Sphingobacteriaceae</taxon>
        <taxon>Pedobacter</taxon>
    </lineage>
</organism>
<dbReference type="SUPFAM" id="SSF82771">
    <property type="entry name" value="GIY-YIG endonuclease"/>
    <property type="match status" value="1"/>
</dbReference>
<feature type="domain" description="GIY-YIG" evidence="2">
    <location>
        <begin position="1"/>
        <end position="75"/>
    </location>
</feature>
<reference evidence="3 4" key="1">
    <citation type="submission" date="2019-08" db="EMBL/GenBank/DDBJ databases">
        <title>Pedobacter sp. nov., isolated from Han river, South Korea.</title>
        <authorList>
            <person name="Lee D.-H."/>
            <person name="Kim Y.-S."/>
            <person name="Hwang E.-M."/>
            <person name="Le Tran T.C."/>
            <person name="Cha C.-J."/>
        </authorList>
    </citation>
    <scope>NUCLEOTIDE SEQUENCE [LARGE SCALE GENOMIC DNA]</scope>
    <source>
        <strain evidence="3 4">CJ43</strain>
    </source>
</reference>
<accession>A0A5C0VLP0</accession>
<dbReference type="Gene3D" id="3.40.1440.10">
    <property type="entry name" value="GIY-YIG endonuclease"/>
    <property type="match status" value="1"/>
</dbReference>